<feature type="compositionally biased region" description="Low complexity" evidence="13">
    <location>
        <begin position="43"/>
        <end position="76"/>
    </location>
</feature>
<feature type="compositionally biased region" description="Low complexity" evidence="13">
    <location>
        <begin position="176"/>
        <end position="185"/>
    </location>
</feature>
<dbReference type="Gene3D" id="1.20.920.10">
    <property type="entry name" value="Bromodomain-like"/>
    <property type="match status" value="1"/>
</dbReference>
<dbReference type="PROSITE" id="PS00633">
    <property type="entry name" value="BROMODOMAIN_1"/>
    <property type="match status" value="1"/>
</dbReference>
<dbReference type="Pfam" id="PF00271">
    <property type="entry name" value="Helicase_C"/>
    <property type="match status" value="1"/>
</dbReference>
<keyword evidence="11" id="KW-0539">Nucleus</keyword>
<proteinExistence type="predicted"/>
<dbReference type="GO" id="GO:0005634">
    <property type="term" value="C:nucleus"/>
    <property type="evidence" value="ECO:0007669"/>
    <property type="project" value="UniProtKB-SubCell"/>
</dbReference>
<feature type="region of interest" description="Disordered" evidence="13">
    <location>
        <begin position="361"/>
        <end position="466"/>
    </location>
</feature>
<feature type="compositionally biased region" description="Low complexity" evidence="13">
    <location>
        <begin position="254"/>
        <end position="276"/>
    </location>
</feature>
<feature type="domain" description="Helicase ATP-binding" evidence="15">
    <location>
        <begin position="850"/>
        <end position="1015"/>
    </location>
</feature>
<dbReference type="InterPro" id="IPR014001">
    <property type="entry name" value="Helicase_ATP-bd"/>
</dbReference>
<keyword evidence="9" id="KW-0010">Activator</keyword>
<evidence type="ECO:0000256" key="9">
    <source>
        <dbReference type="ARBA" id="ARBA00023159"/>
    </source>
</evidence>
<feature type="compositionally biased region" description="Acidic residues" evidence="13">
    <location>
        <begin position="759"/>
        <end position="771"/>
    </location>
</feature>
<feature type="region of interest" description="Disordered" evidence="13">
    <location>
        <begin position="754"/>
        <end position="797"/>
    </location>
</feature>
<feature type="domain" description="HSA" evidence="17">
    <location>
        <begin position="569"/>
        <end position="641"/>
    </location>
</feature>
<feature type="compositionally biased region" description="Low complexity" evidence="13">
    <location>
        <begin position="138"/>
        <end position="161"/>
    </location>
</feature>
<keyword evidence="10" id="KW-0804">Transcription</keyword>
<dbReference type="Pfam" id="PF14619">
    <property type="entry name" value="SnAC"/>
    <property type="match status" value="1"/>
</dbReference>
<evidence type="ECO:0000256" key="7">
    <source>
        <dbReference type="ARBA" id="ARBA00023015"/>
    </source>
</evidence>
<dbReference type="GO" id="GO:0006325">
    <property type="term" value="P:chromatin organization"/>
    <property type="evidence" value="ECO:0007669"/>
    <property type="project" value="UniProtKB-KW"/>
</dbReference>
<feature type="compositionally biased region" description="Basic residues" evidence="13">
    <location>
        <begin position="1630"/>
        <end position="1652"/>
    </location>
</feature>
<dbReference type="InterPro" id="IPR029295">
    <property type="entry name" value="SnAC"/>
</dbReference>
<dbReference type="PRINTS" id="PR00503">
    <property type="entry name" value="BROMODOMAIN"/>
</dbReference>
<dbReference type="InterPro" id="IPR014012">
    <property type="entry name" value="HSA_dom"/>
</dbReference>
<name>A0A6J2JUL7_BOMMA</name>
<dbReference type="Gene3D" id="3.40.50.300">
    <property type="entry name" value="P-loop containing nucleotide triphosphate hydrolases"/>
    <property type="match status" value="1"/>
</dbReference>
<dbReference type="OrthoDB" id="6017at2759"/>
<dbReference type="CDD" id="cd18793">
    <property type="entry name" value="SF2_C_SNF"/>
    <property type="match status" value="1"/>
</dbReference>
<evidence type="ECO:0000256" key="3">
    <source>
        <dbReference type="ARBA" id="ARBA00022801"/>
    </source>
</evidence>
<feature type="domain" description="Bromo" evidence="14">
    <location>
        <begin position="1516"/>
        <end position="1586"/>
    </location>
</feature>
<feature type="compositionally biased region" description="Basic and acidic residues" evidence="13">
    <location>
        <begin position="772"/>
        <end position="797"/>
    </location>
</feature>
<organism evidence="19 20">
    <name type="scientific">Bombyx mandarina</name>
    <name type="common">Wild silk moth</name>
    <name type="synonym">Wild silkworm</name>
    <dbReference type="NCBI Taxonomy" id="7092"/>
    <lineage>
        <taxon>Eukaryota</taxon>
        <taxon>Metazoa</taxon>
        <taxon>Ecdysozoa</taxon>
        <taxon>Arthropoda</taxon>
        <taxon>Hexapoda</taxon>
        <taxon>Insecta</taxon>
        <taxon>Pterygota</taxon>
        <taxon>Neoptera</taxon>
        <taxon>Endopterygota</taxon>
        <taxon>Lepidoptera</taxon>
        <taxon>Glossata</taxon>
        <taxon>Ditrysia</taxon>
        <taxon>Bombycoidea</taxon>
        <taxon>Bombycidae</taxon>
        <taxon>Bombycinae</taxon>
        <taxon>Bombyx</taxon>
    </lineage>
</organism>
<feature type="compositionally biased region" description="Basic and acidic residues" evidence="13">
    <location>
        <begin position="297"/>
        <end position="309"/>
    </location>
</feature>
<dbReference type="Pfam" id="PF07533">
    <property type="entry name" value="BRK"/>
    <property type="match status" value="1"/>
</dbReference>
<dbReference type="InterPro" id="IPR001650">
    <property type="entry name" value="Helicase_C-like"/>
</dbReference>
<evidence type="ECO:0000259" key="17">
    <source>
        <dbReference type="PROSITE" id="PS51204"/>
    </source>
</evidence>
<feature type="compositionally biased region" description="Acidic residues" evidence="13">
    <location>
        <begin position="1446"/>
        <end position="1460"/>
    </location>
</feature>
<dbReference type="SMART" id="SM00490">
    <property type="entry name" value="HELICc"/>
    <property type="match status" value="1"/>
</dbReference>
<evidence type="ECO:0000256" key="12">
    <source>
        <dbReference type="PROSITE-ProRule" id="PRU00035"/>
    </source>
</evidence>
<dbReference type="PROSITE" id="PS51204">
    <property type="entry name" value="HSA"/>
    <property type="match status" value="1"/>
</dbReference>
<dbReference type="KEGG" id="bman:114245537"/>
<dbReference type="FunFam" id="1.20.5.170:FF:000008">
    <property type="entry name" value="probable global transcription activator SNF2L2 isoform X1"/>
    <property type="match status" value="1"/>
</dbReference>
<comment type="subcellular location">
    <subcellularLocation>
        <location evidence="1">Nucleus</location>
    </subcellularLocation>
</comment>
<reference evidence="20" key="1">
    <citation type="submission" date="2025-08" db="UniProtKB">
        <authorList>
            <consortium name="RefSeq"/>
        </authorList>
    </citation>
    <scope>IDENTIFICATION</scope>
    <source>
        <tissue evidence="20">Silk gland</tissue>
    </source>
</reference>
<dbReference type="RefSeq" id="XP_028033541.1">
    <property type="nucleotide sequence ID" value="XM_028177740.1"/>
</dbReference>
<dbReference type="SMART" id="SM00297">
    <property type="entry name" value="BROMO"/>
    <property type="match status" value="1"/>
</dbReference>
<dbReference type="SMART" id="SM00573">
    <property type="entry name" value="HSA"/>
    <property type="match status" value="1"/>
</dbReference>
<feature type="compositionally biased region" description="Acidic residues" evidence="13">
    <location>
        <begin position="1610"/>
        <end position="1624"/>
    </location>
</feature>
<evidence type="ECO:0000313" key="20">
    <source>
        <dbReference type="RefSeq" id="XP_028033541.1"/>
    </source>
</evidence>
<keyword evidence="2" id="KW-0547">Nucleotide-binding</keyword>
<dbReference type="InterPro" id="IPR049730">
    <property type="entry name" value="SNF2/RAD54-like_C"/>
</dbReference>
<feature type="compositionally biased region" description="Pro residues" evidence="13">
    <location>
        <begin position="7"/>
        <end position="33"/>
    </location>
</feature>
<feature type="compositionally biased region" description="Gly residues" evidence="13">
    <location>
        <begin position="162"/>
        <end position="172"/>
    </location>
</feature>
<dbReference type="GO" id="GO:0048731">
    <property type="term" value="P:system development"/>
    <property type="evidence" value="ECO:0007669"/>
    <property type="project" value="UniProtKB-ARBA"/>
</dbReference>
<dbReference type="PROSITE" id="PS51666">
    <property type="entry name" value="QLQ"/>
    <property type="match status" value="1"/>
</dbReference>
<evidence type="ECO:0000259" key="15">
    <source>
        <dbReference type="PROSITE" id="PS51192"/>
    </source>
</evidence>
<dbReference type="Gene3D" id="3.40.50.10810">
    <property type="entry name" value="Tandem AAA-ATPase domain"/>
    <property type="match status" value="1"/>
</dbReference>
<evidence type="ECO:0000256" key="8">
    <source>
        <dbReference type="ARBA" id="ARBA00023117"/>
    </source>
</evidence>
<keyword evidence="7" id="KW-0805">Transcription regulation</keyword>
<dbReference type="InterPro" id="IPR018359">
    <property type="entry name" value="Bromodomain_CS"/>
</dbReference>
<keyword evidence="4" id="KW-0347">Helicase</keyword>
<dbReference type="GO" id="GO:0042393">
    <property type="term" value="F:histone binding"/>
    <property type="evidence" value="ECO:0007669"/>
    <property type="project" value="InterPro"/>
</dbReference>
<dbReference type="GO" id="GO:0016787">
    <property type="term" value="F:hydrolase activity"/>
    <property type="evidence" value="ECO:0007669"/>
    <property type="project" value="UniProtKB-KW"/>
</dbReference>
<feature type="compositionally biased region" description="Low complexity" evidence="13">
    <location>
        <begin position="384"/>
        <end position="400"/>
    </location>
</feature>
<feature type="domain" description="QLQ" evidence="18">
    <location>
        <begin position="329"/>
        <end position="364"/>
    </location>
</feature>
<feature type="compositionally biased region" description="Pro residues" evidence="13">
    <location>
        <begin position="104"/>
        <end position="113"/>
    </location>
</feature>
<evidence type="ECO:0000313" key="19">
    <source>
        <dbReference type="Proteomes" id="UP000504629"/>
    </source>
</evidence>
<dbReference type="SMART" id="SM00487">
    <property type="entry name" value="DEXDc"/>
    <property type="match status" value="1"/>
</dbReference>
<dbReference type="InterPro" id="IPR036427">
    <property type="entry name" value="Bromodomain-like_sf"/>
</dbReference>
<dbReference type="PROSITE" id="PS50014">
    <property type="entry name" value="BROMODOMAIN_2"/>
    <property type="match status" value="1"/>
</dbReference>
<gene>
    <name evidence="20" type="primary">LOC114245537</name>
</gene>
<keyword evidence="6" id="KW-0156">Chromatin regulator</keyword>
<feature type="domain" description="Helicase C-terminal" evidence="16">
    <location>
        <begin position="1168"/>
        <end position="1329"/>
    </location>
</feature>
<dbReference type="GO" id="GO:0004386">
    <property type="term" value="F:helicase activity"/>
    <property type="evidence" value="ECO:0007669"/>
    <property type="project" value="UniProtKB-KW"/>
</dbReference>
<dbReference type="SUPFAM" id="SSF160481">
    <property type="entry name" value="BRK domain-like"/>
    <property type="match status" value="1"/>
</dbReference>
<dbReference type="SMART" id="SM00951">
    <property type="entry name" value="QLQ"/>
    <property type="match status" value="1"/>
</dbReference>
<evidence type="ECO:0000256" key="6">
    <source>
        <dbReference type="ARBA" id="ARBA00022853"/>
    </source>
</evidence>
<evidence type="ECO:0000259" key="16">
    <source>
        <dbReference type="PROSITE" id="PS51194"/>
    </source>
</evidence>
<evidence type="ECO:0000256" key="4">
    <source>
        <dbReference type="ARBA" id="ARBA00022806"/>
    </source>
</evidence>
<evidence type="ECO:0000259" key="14">
    <source>
        <dbReference type="PROSITE" id="PS50014"/>
    </source>
</evidence>
<dbReference type="Gene3D" id="3.40.5.120">
    <property type="match status" value="1"/>
</dbReference>
<dbReference type="FunFam" id="3.40.50.300:FF:003020">
    <property type="entry name" value="SNF2-related domain-containing protein"/>
    <property type="match status" value="1"/>
</dbReference>
<feature type="compositionally biased region" description="Polar residues" evidence="13">
    <location>
        <begin position="320"/>
        <end position="330"/>
    </location>
</feature>
<keyword evidence="19" id="KW-1185">Reference proteome</keyword>
<dbReference type="InterPro" id="IPR006576">
    <property type="entry name" value="BRK_domain"/>
</dbReference>
<feature type="compositionally biased region" description="Basic and acidic residues" evidence="13">
    <location>
        <begin position="729"/>
        <end position="738"/>
    </location>
</feature>
<dbReference type="FunFam" id="3.40.50.10810:FF:000008">
    <property type="entry name" value="Chromatin structure-remodeling complex subunit snf21"/>
    <property type="match status" value="1"/>
</dbReference>
<evidence type="ECO:0000256" key="2">
    <source>
        <dbReference type="ARBA" id="ARBA00022741"/>
    </source>
</evidence>
<dbReference type="Pfam" id="PF00439">
    <property type="entry name" value="Bromodomain"/>
    <property type="match status" value="1"/>
</dbReference>
<feature type="compositionally biased region" description="Low complexity" evidence="13">
    <location>
        <begin position="114"/>
        <end position="124"/>
    </location>
</feature>
<evidence type="ECO:0000256" key="10">
    <source>
        <dbReference type="ARBA" id="ARBA00023163"/>
    </source>
</evidence>
<feature type="region of interest" description="Disordered" evidence="13">
    <location>
        <begin position="1"/>
        <end position="330"/>
    </location>
</feature>
<dbReference type="InterPro" id="IPR027417">
    <property type="entry name" value="P-loop_NTPase"/>
</dbReference>
<dbReference type="Pfam" id="PF08880">
    <property type="entry name" value="QLQ"/>
    <property type="match status" value="1"/>
</dbReference>
<dbReference type="PROSITE" id="PS51192">
    <property type="entry name" value="HELICASE_ATP_BIND_1"/>
    <property type="match status" value="1"/>
</dbReference>
<dbReference type="Pfam" id="PF00176">
    <property type="entry name" value="SNF2-rel_dom"/>
    <property type="match status" value="1"/>
</dbReference>
<dbReference type="SMART" id="SM00592">
    <property type="entry name" value="BRK"/>
    <property type="match status" value="1"/>
</dbReference>
<dbReference type="InterPro" id="IPR000330">
    <property type="entry name" value="SNF2_N"/>
</dbReference>
<feature type="region of interest" description="Disordered" evidence="13">
    <location>
        <begin position="1446"/>
        <end position="1492"/>
    </location>
</feature>
<evidence type="ECO:0000256" key="1">
    <source>
        <dbReference type="ARBA" id="ARBA00004123"/>
    </source>
</evidence>
<keyword evidence="3" id="KW-0378">Hydrolase</keyword>
<keyword evidence="8 12" id="KW-0103">Bromodomain</keyword>
<keyword evidence="5" id="KW-0067">ATP-binding</keyword>
<dbReference type="Gene3D" id="1.20.5.170">
    <property type="match status" value="1"/>
</dbReference>
<dbReference type="Proteomes" id="UP000504629">
    <property type="component" value="Unplaced"/>
</dbReference>
<dbReference type="GO" id="GO:0006355">
    <property type="term" value="P:regulation of DNA-templated transcription"/>
    <property type="evidence" value="ECO:0007669"/>
    <property type="project" value="InterPro"/>
</dbReference>
<dbReference type="CDD" id="cd17996">
    <property type="entry name" value="DEXHc_SMARCA2_SMARCA4"/>
    <property type="match status" value="1"/>
</dbReference>
<feature type="compositionally biased region" description="Low complexity" evidence="13">
    <location>
        <begin position="424"/>
        <end position="435"/>
    </location>
</feature>
<dbReference type="SMART" id="SM01314">
    <property type="entry name" value="SnAC"/>
    <property type="match status" value="1"/>
</dbReference>
<feature type="region of interest" description="Disordered" evidence="13">
    <location>
        <begin position="680"/>
        <end position="738"/>
    </location>
</feature>
<dbReference type="InterPro" id="IPR038718">
    <property type="entry name" value="SNF2-like_sf"/>
</dbReference>
<dbReference type="GO" id="GO:0005524">
    <property type="term" value="F:ATP binding"/>
    <property type="evidence" value="ECO:0007669"/>
    <property type="project" value="UniProtKB-KW"/>
</dbReference>
<feature type="compositionally biased region" description="Polar residues" evidence="13">
    <location>
        <begin position="223"/>
        <end position="245"/>
    </location>
</feature>
<feature type="compositionally biased region" description="Basic and acidic residues" evidence="13">
    <location>
        <begin position="680"/>
        <end position="693"/>
    </location>
</feature>
<dbReference type="SUPFAM" id="SSF47370">
    <property type="entry name" value="Bromodomain"/>
    <property type="match status" value="1"/>
</dbReference>
<dbReference type="SUPFAM" id="SSF52540">
    <property type="entry name" value="P-loop containing nucleoside triphosphate hydrolases"/>
    <property type="match status" value="2"/>
</dbReference>
<dbReference type="InterPro" id="IPR037259">
    <property type="entry name" value="BRK_sf"/>
</dbReference>
<dbReference type="GeneID" id="114245537"/>
<protein>
    <submittedName>
        <fullName evidence="20">ATP-dependent helicase brm-like</fullName>
    </submittedName>
</protein>
<dbReference type="Pfam" id="PF07529">
    <property type="entry name" value="HSA"/>
    <property type="match status" value="1"/>
</dbReference>
<dbReference type="InterPro" id="IPR014978">
    <property type="entry name" value="Gln-Leu-Gln_QLQ"/>
</dbReference>
<dbReference type="GO" id="GO:0048513">
    <property type="term" value="P:animal organ development"/>
    <property type="evidence" value="ECO:0007669"/>
    <property type="project" value="UniProtKB-ARBA"/>
</dbReference>
<evidence type="ECO:0000256" key="13">
    <source>
        <dbReference type="SAM" id="MobiDB-lite"/>
    </source>
</evidence>
<evidence type="ECO:0000256" key="5">
    <source>
        <dbReference type="ARBA" id="ARBA00022840"/>
    </source>
</evidence>
<dbReference type="InterPro" id="IPR001487">
    <property type="entry name" value="Bromodomain"/>
</dbReference>
<dbReference type="PANTHER" id="PTHR10799">
    <property type="entry name" value="SNF2/RAD54 HELICASE FAMILY"/>
    <property type="match status" value="1"/>
</dbReference>
<dbReference type="PROSITE" id="PS51194">
    <property type="entry name" value="HELICASE_CTER"/>
    <property type="match status" value="1"/>
</dbReference>
<evidence type="ECO:0000256" key="11">
    <source>
        <dbReference type="ARBA" id="ARBA00023242"/>
    </source>
</evidence>
<accession>A0A6J2JUL7</accession>
<feature type="compositionally biased region" description="Basic residues" evidence="13">
    <location>
        <begin position="1463"/>
        <end position="1473"/>
    </location>
</feature>
<sequence length="1663" mass="186616">MASPSPQSSPMPPPQAPSPMGPPTQSPAPPHSPHSPYNQHVNGPPSSHPSSGGPPSISNHMPPSGAIAANANGPPGVSQQHPGLPSGHQMPPHMVGPHMSGPPSHQPHPPGPNGHPNMPGGPQHSNIAAQGPPHGYLQHQMGHMPPGQGQLPMGGAPPSGNGPQGPLGGPMPMGGPPTHGVHPGQGMPPGAPGHMPSHHSMMPGQGPPPHGANTGPYGHPPQAGSTPPAQSGGQPTSGGASTTGPMQHPPSAQTPPHGQGPPQSSSSNGAPPSSSPMQGSLPVTGPDNLNALQRAIDSMEEKGLQEDPRYSQLLALRARSNPQDPSKGLFSNTQLCQLKAQISAYRNLARNQPLPPQVAALATGKRTGESPPECPTPPASGAYGEAQGAAGKPPAAHGGAPPTPLPMTGQMAPPTQHTPPLVNPPVGGVPLRGPAPLRPSAPGAPGTPQTQQLPGAKQNRVTTMPKPVGIDPVQILNERENRIAARIAHRIEILSNLPANMPDDLRLQAQIELRALRVINFQKQLRSEILGQVRRDTTLETAVNIKAYKRTKRQGLREARATEKLEKQQKLEAERKRRQKHQEFLQTVLQHVKDFKEYHRNNLAKTARINKSIMNYHANAEREQKKEQERIEKERMRRLMAEDEEGYRKLIDQKKDKRLAFLLSQTDEYIASLTEMVKQHKQEQRKKQQEEERRKRKSRKKKLLEGGEIDALDDSSQTSDSRVSVVDPKSGEILKGEDAPLLSQLKDWMETHPGWEVMSDSDDSGDDSQDDDEKRKDRHRDDRGDREKTEEEKARDMIKKAKVEDDEYKTEEQTYYSIAHTVHESVTEQASILVNGNLKEYQIKGLEWLVSLFNNNLNGILADEMGLGKTIQTIALVTYLMEKKKVNGPYLIIVPLSTLSNWVLEFEKWAPTVSVVSYKGSPQSRRLVQAQMRSTKFNVLLTTYEYVIKDKGVLAKVQWKYMIIDEGHRMKNHHCKLTQVLNTHYIAPHRLLLTGTPLQNKLPELWALLNFLLPSIFKSCSTFEQWFNAPFATTGEKVELNEEETILIIRRLHKVLRPFLLRRLKKEVESQLPDKVEYIIKCDMSGLQRVLYKHMQSKGVLLTDGSEKGNKGKGGAKALMNTIVQLRKLCNHPFMFQHIEEKFCDHLGTGGTVVSGPDLYRASGKFELLDRILPKLKTTGHRVLVFCQMTQCMTIIEDYLSWRAFQYLRLDGMTKAEDRGELLKKFNDANSEYFIFLLSTRAGGLGLNLQSADTVIIFDSDWNPHQDLQAQDRAHRIGQRNEVRVLRLMTVNSVEERILAAARYKLNMDEKVIQAGMFDQKSTGSERQQFLQSILHQDGDDEEEENEVPDDDLINAMIARSEEELEIFKQIDLERKKTEKHSRLIEESELPDWLVKDDDEVVCNKGQGWNYLDEDETLGRGSRQRKEVDYTDSLTEKEWLKAIDEEFEEEEEEEDDEDEVLDKKKKKGRKRRRNQDDSDEDEVPTSSKKKSKTEINLLKKRLKNIMKKIIDYADENGRVLSEPFMKLPSRRELPDYYDIIKKPLDIKKIVNRIEEGKYNDISDLERDFFTLCANAQTYNEEASLIYEDSVRLRNLFIELRRRHESGQNSDDSDENEKDEEDSDGEFNRSVKMKIKLKGKGKNTPSRKRKPRKHISDDEYYEED</sequence>
<feature type="region of interest" description="Disordered" evidence="13">
    <location>
        <begin position="1603"/>
        <end position="1663"/>
    </location>
</feature>
<evidence type="ECO:0000259" key="18">
    <source>
        <dbReference type="PROSITE" id="PS51666"/>
    </source>
</evidence>